<dbReference type="GO" id="GO:0016779">
    <property type="term" value="F:nucleotidyltransferase activity"/>
    <property type="evidence" value="ECO:0007669"/>
    <property type="project" value="TreeGrafter"/>
</dbReference>
<dbReference type="InterPro" id="IPR029044">
    <property type="entry name" value="Nucleotide-diphossugar_trans"/>
</dbReference>
<proteinExistence type="predicted"/>
<keyword evidence="4" id="KW-0547">Nucleotide-binding</keyword>
<evidence type="ECO:0000259" key="9">
    <source>
        <dbReference type="Pfam" id="PF12804"/>
    </source>
</evidence>
<evidence type="ECO:0000256" key="1">
    <source>
        <dbReference type="ARBA" id="ARBA00022490"/>
    </source>
</evidence>
<evidence type="ECO:0000313" key="10">
    <source>
        <dbReference type="EMBL" id="RKT79823.1"/>
    </source>
</evidence>
<dbReference type="Pfam" id="PF12804">
    <property type="entry name" value="NTP_transf_3"/>
    <property type="match status" value="1"/>
</dbReference>
<feature type="domain" description="MobA-like NTP transferase" evidence="9">
    <location>
        <begin position="21"/>
        <end position="166"/>
    </location>
</feature>
<reference evidence="10 11" key="1">
    <citation type="submission" date="2018-10" db="EMBL/GenBank/DDBJ databases">
        <title>Sequencing the genomes of 1000 actinobacteria strains.</title>
        <authorList>
            <person name="Klenk H.-P."/>
        </authorList>
    </citation>
    <scope>NUCLEOTIDE SEQUENCE [LARGE SCALE GENOMIC DNA]</scope>
    <source>
        <strain evidence="10 11">DSM 44267</strain>
    </source>
</reference>
<keyword evidence="1" id="KW-0963">Cytoplasm</keyword>
<evidence type="ECO:0000256" key="2">
    <source>
        <dbReference type="ARBA" id="ARBA00022679"/>
    </source>
</evidence>
<dbReference type="GO" id="GO:0005525">
    <property type="term" value="F:GTP binding"/>
    <property type="evidence" value="ECO:0007669"/>
    <property type="project" value="UniProtKB-KW"/>
</dbReference>
<accession>A0A495Y3R5</accession>
<sequence>MVGSAGTPGTAPGHPGAATVAVVLTGGRSSRMGTHKPALDVGGRTVVDRVVAAAAPWPVVVVGRSKGVPAGTRVVADAQPDAGPVAALATALPYVLGSTADVVVVLAGDLPLVSHEHLERLREHALQTPPSPAVTADPDGRLNWLCAAWPTALLAGRLRALAEGDGVVGRSVRSLVGDLEVRPVPHDGDVVDVDTPADLAAVRALLSELSRSDPVQPQRDSRPGDEAESGSASADR</sequence>
<evidence type="ECO:0000313" key="11">
    <source>
        <dbReference type="Proteomes" id="UP000278440"/>
    </source>
</evidence>
<feature type="region of interest" description="Disordered" evidence="8">
    <location>
        <begin position="208"/>
        <end position="236"/>
    </location>
</feature>
<dbReference type="Proteomes" id="UP000278440">
    <property type="component" value="Unassembled WGS sequence"/>
</dbReference>
<dbReference type="CDD" id="cd02503">
    <property type="entry name" value="MobA"/>
    <property type="match status" value="1"/>
</dbReference>
<dbReference type="RefSeq" id="WP_170165804.1">
    <property type="nucleotide sequence ID" value="NZ_RBXT01000001.1"/>
</dbReference>
<dbReference type="GO" id="GO:0006777">
    <property type="term" value="P:Mo-molybdopterin cofactor biosynthetic process"/>
    <property type="evidence" value="ECO:0007669"/>
    <property type="project" value="UniProtKB-KW"/>
</dbReference>
<protein>
    <submittedName>
        <fullName evidence="10">Molybdopterin-guanine dinucleotide biosynthesis protein A</fullName>
    </submittedName>
</protein>
<organism evidence="10 11">
    <name type="scientific">Terracoccus luteus</name>
    <dbReference type="NCBI Taxonomy" id="53356"/>
    <lineage>
        <taxon>Bacteria</taxon>
        <taxon>Bacillati</taxon>
        <taxon>Actinomycetota</taxon>
        <taxon>Actinomycetes</taxon>
        <taxon>Micrococcales</taxon>
        <taxon>Intrasporangiaceae</taxon>
        <taxon>Terracoccus</taxon>
    </lineage>
</organism>
<dbReference type="InterPro" id="IPR025877">
    <property type="entry name" value="MobA-like_NTP_Trfase"/>
</dbReference>
<name>A0A495Y3R5_9MICO</name>
<evidence type="ECO:0000256" key="3">
    <source>
        <dbReference type="ARBA" id="ARBA00022723"/>
    </source>
</evidence>
<evidence type="ECO:0000256" key="5">
    <source>
        <dbReference type="ARBA" id="ARBA00022842"/>
    </source>
</evidence>
<dbReference type="InterPro" id="IPR013482">
    <property type="entry name" value="Molybde_CF_guanTrfase"/>
</dbReference>
<evidence type="ECO:0000256" key="8">
    <source>
        <dbReference type="SAM" id="MobiDB-lite"/>
    </source>
</evidence>
<dbReference type="EMBL" id="RBXT01000001">
    <property type="protein sequence ID" value="RKT79823.1"/>
    <property type="molecule type" value="Genomic_DNA"/>
</dbReference>
<keyword evidence="2" id="KW-0808">Transferase</keyword>
<comment type="caution">
    <text evidence="10">The sequence shown here is derived from an EMBL/GenBank/DDBJ whole genome shotgun (WGS) entry which is preliminary data.</text>
</comment>
<gene>
    <name evidence="10" type="ORF">DFJ68_3301</name>
</gene>
<keyword evidence="5" id="KW-0460">Magnesium</keyword>
<dbReference type="Gene3D" id="3.90.550.10">
    <property type="entry name" value="Spore Coat Polysaccharide Biosynthesis Protein SpsA, Chain A"/>
    <property type="match status" value="1"/>
</dbReference>
<dbReference type="PANTHER" id="PTHR19136">
    <property type="entry name" value="MOLYBDENUM COFACTOR GUANYLYLTRANSFERASE"/>
    <property type="match status" value="1"/>
</dbReference>
<dbReference type="GO" id="GO:0046872">
    <property type="term" value="F:metal ion binding"/>
    <property type="evidence" value="ECO:0007669"/>
    <property type="project" value="UniProtKB-KW"/>
</dbReference>
<keyword evidence="11" id="KW-1185">Reference proteome</keyword>
<keyword evidence="7" id="KW-0501">Molybdenum cofactor biosynthesis</keyword>
<dbReference type="AlphaFoldDB" id="A0A495Y3R5"/>
<dbReference type="SUPFAM" id="SSF53448">
    <property type="entry name" value="Nucleotide-diphospho-sugar transferases"/>
    <property type="match status" value="1"/>
</dbReference>
<evidence type="ECO:0000256" key="7">
    <source>
        <dbReference type="ARBA" id="ARBA00023150"/>
    </source>
</evidence>
<keyword evidence="6" id="KW-0342">GTP-binding</keyword>
<keyword evidence="3" id="KW-0479">Metal-binding</keyword>
<evidence type="ECO:0000256" key="6">
    <source>
        <dbReference type="ARBA" id="ARBA00023134"/>
    </source>
</evidence>
<dbReference type="PANTHER" id="PTHR19136:SF81">
    <property type="entry name" value="MOLYBDENUM COFACTOR GUANYLYLTRANSFERASE"/>
    <property type="match status" value="1"/>
</dbReference>
<evidence type="ECO:0000256" key="4">
    <source>
        <dbReference type="ARBA" id="ARBA00022741"/>
    </source>
</evidence>